<dbReference type="AlphaFoldDB" id="A0A5C7GET5"/>
<evidence type="ECO:0000313" key="2">
    <source>
        <dbReference type="EMBL" id="TXG35198.1"/>
    </source>
</evidence>
<dbReference type="Proteomes" id="UP000321080">
    <property type="component" value="Unassembled WGS sequence"/>
</dbReference>
<organism evidence="2 3">
    <name type="scientific">Seonamhaeicola maritimus</name>
    <dbReference type="NCBI Taxonomy" id="2591822"/>
    <lineage>
        <taxon>Bacteria</taxon>
        <taxon>Pseudomonadati</taxon>
        <taxon>Bacteroidota</taxon>
        <taxon>Flavobacteriia</taxon>
        <taxon>Flavobacteriales</taxon>
        <taxon>Flavobacteriaceae</taxon>
    </lineage>
</organism>
<dbReference type="RefSeq" id="WP_147769541.1">
    <property type="nucleotide sequence ID" value="NZ_VRKQ01000018.1"/>
</dbReference>
<sequence length="258" mass="30340">MIKFFRKIRKRLLTENKFSKYLIYAIGEIILVVIGILIALQVNNWNIERKSELKVNELSNNLLQELRGLKRLMDNQLQAVEYQQNLIQYVTNNNKIQMDTVFRLSKFDSFQVDPLNFAFSYIVYLNPRGDLYNSAINEGTLALLESEDIVSNLNTAYTMSEKRWAEHVDAENLINTRIQTYISNAYKDIFNAAEFVDQKGAWDKTTTHKVLQNIHADGELKYLLSAKLQILRFKYASLKKRNYRKVEELIDYFESKQK</sequence>
<dbReference type="Pfam" id="PF19578">
    <property type="entry name" value="DUF6090"/>
    <property type="match status" value="1"/>
</dbReference>
<keyword evidence="1" id="KW-0472">Membrane</keyword>
<proteinExistence type="predicted"/>
<comment type="caution">
    <text evidence="2">The sequence shown here is derived from an EMBL/GenBank/DDBJ whole genome shotgun (WGS) entry which is preliminary data.</text>
</comment>
<name>A0A5C7GET5_9FLAO</name>
<keyword evidence="1" id="KW-0812">Transmembrane</keyword>
<dbReference type="InterPro" id="IPR045749">
    <property type="entry name" value="DUF6090"/>
</dbReference>
<keyword evidence="3" id="KW-1185">Reference proteome</keyword>
<evidence type="ECO:0000256" key="1">
    <source>
        <dbReference type="SAM" id="Phobius"/>
    </source>
</evidence>
<dbReference type="OrthoDB" id="821805at2"/>
<protein>
    <submittedName>
        <fullName evidence="2">Uncharacterized protein</fullName>
    </submittedName>
</protein>
<accession>A0A5C7GET5</accession>
<keyword evidence="1" id="KW-1133">Transmembrane helix</keyword>
<reference evidence="2 3" key="1">
    <citation type="submission" date="2019-08" db="EMBL/GenBank/DDBJ databases">
        <title>Seonamhaeicola sediminis sp. nov., isolated from marine sediment.</title>
        <authorList>
            <person name="Cao W.R."/>
        </authorList>
    </citation>
    <scope>NUCLEOTIDE SEQUENCE [LARGE SCALE GENOMIC DNA]</scope>
    <source>
        <strain evidence="2 3">1505</strain>
    </source>
</reference>
<dbReference type="EMBL" id="VRKQ01000018">
    <property type="protein sequence ID" value="TXG35198.1"/>
    <property type="molecule type" value="Genomic_DNA"/>
</dbReference>
<evidence type="ECO:0000313" key="3">
    <source>
        <dbReference type="Proteomes" id="UP000321080"/>
    </source>
</evidence>
<feature type="transmembrane region" description="Helical" evidence="1">
    <location>
        <begin position="21"/>
        <end position="40"/>
    </location>
</feature>
<gene>
    <name evidence="2" type="ORF">FUA22_15715</name>
</gene>